<feature type="region of interest" description="Disordered" evidence="1">
    <location>
        <begin position="148"/>
        <end position="193"/>
    </location>
</feature>
<dbReference type="EMBL" id="BAABHJ010000002">
    <property type="protein sequence ID" value="GAA4602600.1"/>
    <property type="molecule type" value="Genomic_DNA"/>
</dbReference>
<dbReference type="SUPFAM" id="SSF69118">
    <property type="entry name" value="AhpD-like"/>
    <property type="match status" value="1"/>
</dbReference>
<protein>
    <submittedName>
        <fullName evidence="3">Carboxymuconolactone decarboxylase family protein</fullName>
    </submittedName>
</protein>
<comment type="caution">
    <text evidence="3">The sequence shown here is derived from an EMBL/GenBank/DDBJ whole genome shotgun (WGS) entry which is preliminary data.</text>
</comment>
<dbReference type="Proteomes" id="UP001500212">
    <property type="component" value="Unassembled WGS sequence"/>
</dbReference>
<accession>A0ABP8TAI3</accession>
<reference evidence="4" key="1">
    <citation type="journal article" date="2019" name="Int. J. Syst. Evol. Microbiol.">
        <title>The Global Catalogue of Microorganisms (GCM) 10K type strain sequencing project: providing services to taxonomists for standard genome sequencing and annotation.</title>
        <authorList>
            <consortium name="The Broad Institute Genomics Platform"/>
            <consortium name="The Broad Institute Genome Sequencing Center for Infectious Disease"/>
            <person name="Wu L."/>
            <person name="Ma J."/>
        </authorList>
    </citation>
    <scope>NUCLEOTIDE SEQUENCE [LARGE SCALE GENOMIC DNA]</scope>
    <source>
        <strain evidence="4">JCM 17938</strain>
    </source>
</reference>
<dbReference type="Pfam" id="PF02627">
    <property type="entry name" value="CMD"/>
    <property type="match status" value="1"/>
</dbReference>
<dbReference type="PANTHER" id="PTHR34846">
    <property type="entry name" value="4-CARBOXYMUCONOLACTONE DECARBOXYLASE FAMILY PROTEIN (AFU_ORTHOLOGUE AFUA_6G11590)"/>
    <property type="match status" value="1"/>
</dbReference>
<organism evidence="3 4">
    <name type="scientific">Actinoallomurus liliacearum</name>
    <dbReference type="NCBI Taxonomy" id="1080073"/>
    <lineage>
        <taxon>Bacteria</taxon>
        <taxon>Bacillati</taxon>
        <taxon>Actinomycetota</taxon>
        <taxon>Actinomycetes</taxon>
        <taxon>Streptosporangiales</taxon>
        <taxon>Thermomonosporaceae</taxon>
        <taxon>Actinoallomurus</taxon>
    </lineage>
</organism>
<evidence type="ECO:0000313" key="3">
    <source>
        <dbReference type="EMBL" id="GAA4602600.1"/>
    </source>
</evidence>
<evidence type="ECO:0000259" key="2">
    <source>
        <dbReference type="Pfam" id="PF02627"/>
    </source>
</evidence>
<gene>
    <name evidence="3" type="ORF">GCM10023195_08130</name>
</gene>
<dbReference type="PANTHER" id="PTHR34846:SF7">
    <property type="entry name" value="BLL7811 PROTEIN"/>
    <property type="match status" value="1"/>
</dbReference>
<dbReference type="Gene3D" id="1.20.1290.10">
    <property type="entry name" value="AhpD-like"/>
    <property type="match status" value="1"/>
</dbReference>
<dbReference type="InterPro" id="IPR003779">
    <property type="entry name" value="CMD-like"/>
</dbReference>
<sequence>MSARVKTPAIVLPDATKAAEYVLRAIRQGGASHRVLELVHLRTSRLNGSGAHVPTGTFSAGKADQTDERRQHVGAWRDAPFYTGSERAALALTEAVVQVPDRPGQAVPDEIWDEAADHFDARQLAAIILMTATTAFLNRLPAATEGPGAGPLAAPVDPDAGSTSQHGDVTTQTSATQVASYGDHGGERAQRGN</sequence>
<dbReference type="InterPro" id="IPR029032">
    <property type="entry name" value="AhpD-like"/>
</dbReference>
<proteinExistence type="predicted"/>
<keyword evidence="4" id="KW-1185">Reference proteome</keyword>
<feature type="compositionally biased region" description="Basic and acidic residues" evidence="1">
    <location>
        <begin position="184"/>
        <end position="193"/>
    </location>
</feature>
<feature type="compositionally biased region" description="Polar residues" evidence="1">
    <location>
        <begin position="161"/>
        <end position="179"/>
    </location>
</feature>
<dbReference type="RefSeq" id="WP_345348388.1">
    <property type="nucleotide sequence ID" value="NZ_BAABHJ010000002.1"/>
</dbReference>
<feature type="domain" description="Carboxymuconolactone decarboxylase-like" evidence="2">
    <location>
        <begin position="15"/>
        <end position="94"/>
    </location>
</feature>
<evidence type="ECO:0000313" key="4">
    <source>
        <dbReference type="Proteomes" id="UP001500212"/>
    </source>
</evidence>
<name>A0ABP8TAI3_9ACTN</name>
<evidence type="ECO:0000256" key="1">
    <source>
        <dbReference type="SAM" id="MobiDB-lite"/>
    </source>
</evidence>